<dbReference type="AlphaFoldDB" id="A0A6M3IFZ2"/>
<evidence type="ECO:0000313" key="1">
    <source>
        <dbReference type="EMBL" id="QJA56329.1"/>
    </source>
</evidence>
<accession>A0A6M3IFZ2</accession>
<reference evidence="1" key="1">
    <citation type="submission" date="2020-03" db="EMBL/GenBank/DDBJ databases">
        <title>The deep terrestrial virosphere.</title>
        <authorList>
            <person name="Holmfeldt K."/>
            <person name="Nilsson E."/>
            <person name="Simone D."/>
            <person name="Lopez-Fernandez M."/>
            <person name="Wu X."/>
            <person name="de Brujin I."/>
            <person name="Lundin D."/>
            <person name="Andersson A."/>
            <person name="Bertilsson S."/>
            <person name="Dopson M."/>
        </authorList>
    </citation>
    <scope>NUCLEOTIDE SEQUENCE</scope>
    <source>
        <strain evidence="2">MM415A02750</strain>
        <strain evidence="1">MM415B01880</strain>
    </source>
</reference>
<proteinExistence type="predicted"/>
<gene>
    <name evidence="2" type="ORF">MM415A02750_0005</name>
    <name evidence="1" type="ORF">MM415B01880_0007</name>
</gene>
<dbReference type="EMBL" id="MT141212">
    <property type="protein sequence ID" value="QJA56329.1"/>
    <property type="molecule type" value="Genomic_DNA"/>
</dbReference>
<sequence length="661" mass="73326">MDFKSGVTHDIVLIGSKNSQGPKDELQTGLMLAKDDNDKKMWRVAEASTFSPRISTTSAEYTQFPPEQEMVVAWDNWRDGFGQYKHSNPDAYFEAHGVDTRYSNQLILGPLLYSTAQNGGAALGRATRWNAFAEAFDKLYLFANDGTDSDIWEWDATNGYWVSQETFSASTNSDGLCAFATWLVAAVGGSVYYSTDGAAYTEKASTDVRKGMAVVKANLWGVDALSARSCTDPSGAWGTADKIGEAQADCTGLLCLNDILYVGKEDGLYSWDDTTQIALLPEYARLKNDYNFGAMIGWYNRGYFATGEDGLLCYDPANPESTIDISPSLYAAQITDIGVRVASLQRDDNWLYAVLAPSAQGEYLYVLAGRWQSSGGSTIFAWHPILEFDTSNTADVSFEASWLTTVQGGNPRLWLAESGTTKHKPGYIILSKGHQNPKDDTNYKFTTTGHLITSWVDYGFVDIDKAWLYFTIEADNLTSDRYVEISFRVDDETTWTYLGQVTASGKTTLSFADLSVDLDFVSGRKIQFKVALTTDDADETPIIKSFAMHSVLRAQVKRLFTFGVRCADNLLLLNGSTDRQRGSQIATNLNIYRQSTWPIELYDVDGNKWDVCLLTKEESFVTKPEGQEAERIFYITAIEQVLGFKTPASIGGGYNPLLWQE</sequence>
<name>A0A6M3IFZ2_9ZZZZ</name>
<evidence type="ECO:0000313" key="2">
    <source>
        <dbReference type="EMBL" id="QJA72466.1"/>
    </source>
</evidence>
<dbReference type="EMBL" id="MT141953">
    <property type="protein sequence ID" value="QJA72466.1"/>
    <property type="molecule type" value="Genomic_DNA"/>
</dbReference>
<organism evidence="1">
    <name type="scientific">viral metagenome</name>
    <dbReference type="NCBI Taxonomy" id="1070528"/>
    <lineage>
        <taxon>unclassified sequences</taxon>
        <taxon>metagenomes</taxon>
        <taxon>organismal metagenomes</taxon>
    </lineage>
</organism>
<protein>
    <submittedName>
        <fullName evidence="1">Uncharacterized protein</fullName>
    </submittedName>
</protein>